<dbReference type="Proteomes" id="UP000005938">
    <property type="component" value="Unassembled WGS sequence"/>
</dbReference>
<dbReference type="InterPro" id="IPR013766">
    <property type="entry name" value="Thioredoxin_domain"/>
</dbReference>
<dbReference type="CDD" id="cd02947">
    <property type="entry name" value="TRX_family"/>
    <property type="match status" value="1"/>
</dbReference>
<reference evidence="3 4" key="1">
    <citation type="journal article" date="2012" name="J. Bacteriol.">
        <title>Genome Sequence of the Halotolerant Bacterium Imtechella halotolerans K1T.</title>
        <authorList>
            <person name="Kumar S."/>
            <person name="Vikram S."/>
            <person name="Subramanian S."/>
            <person name="Raghava G.P."/>
            <person name="Pinnaka A.K."/>
        </authorList>
    </citation>
    <scope>NUCLEOTIDE SEQUENCE [LARGE SCALE GENOMIC DNA]</scope>
    <source>
        <strain evidence="3 4">K1</strain>
    </source>
</reference>
<protein>
    <submittedName>
        <fullName evidence="3">Redoxin domain-containing protein</fullName>
    </submittedName>
</protein>
<dbReference type="OrthoDB" id="120730at2"/>
<evidence type="ECO:0000313" key="3">
    <source>
        <dbReference type="EMBL" id="EID74015.1"/>
    </source>
</evidence>
<dbReference type="PROSITE" id="PS51257">
    <property type="entry name" value="PROKAR_LIPOPROTEIN"/>
    <property type="match status" value="1"/>
</dbReference>
<dbReference type="eggNOG" id="COG1331">
    <property type="taxonomic scope" value="Bacteria"/>
</dbReference>
<name>I0WC99_9FLAO</name>
<dbReference type="Gene3D" id="3.40.30.10">
    <property type="entry name" value="Glutaredoxin"/>
    <property type="match status" value="1"/>
</dbReference>
<dbReference type="EMBL" id="AJJU01000014">
    <property type="protein sequence ID" value="EID74015.1"/>
    <property type="molecule type" value="Genomic_DNA"/>
</dbReference>
<dbReference type="InterPro" id="IPR017937">
    <property type="entry name" value="Thioredoxin_CS"/>
</dbReference>
<dbReference type="AlphaFoldDB" id="I0WC99"/>
<dbReference type="PANTHER" id="PTHR43601">
    <property type="entry name" value="THIOREDOXIN, MITOCHONDRIAL"/>
    <property type="match status" value="1"/>
</dbReference>
<feature type="domain" description="Thioredoxin" evidence="2">
    <location>
        <begin position="1"/>
        <end position="139"/>
    </location>
</feature>
<keyword evidence="4" id="KW-1185">Reference proteome</keyword>
<dbReference type="InterPro" id="IPR036249">
    <property type="entry name" value="Thioredoxin-like_sf"/>
</dbReference>
<evidence type="ECO:0000256" key="1">
    <source>
        <dbReference type="ARBA" id="ARBA00023284"/>
    </source>
</evidence>
<dbReference type="RefSeq" id="WP_008239935.1">
    <property type="nucleotide sequence ID" value="NZ_AJJU01000014.1"/>
</dbReference>
<accession>I0WC99</accession>
<dbReference type="PROSITE" id="PS00194">
    <property type="entry name" value="THIOREDOXIN_1"/>
    <property type="match status" value="1"/>
</dbReference>
<dbReference type="Pfam" id="PF00085">
    <property type="entry name" value="Thioredoxin"/>
    <property type="match status" value="1"/>
</dbReference>
<dbReference type="PANTHER" id="PTHR43601:SF3">
    <property type="entry name" value="THIOREDOXIN, MITOCHONDRIAL"/>
    <property type="match status" value="1"/>
</dbReference>
<gene>
    <name evidence="3" type="ORF">W5A_09617</name>
</gene>
<keyword evidence="1" id="KW-0676">Redox-active center</keyword>
<sequence>MKRTLFTFITYILIGCWTLSAQGIDFQKLSLEEALAKASIEKKLVFIDFYTTWCAPCKTMTKLIFPLPEVGEVYNKEFVNIKLDAEKEGLKAAKKYNVQSYPTLLFLDSQGNVVFKETGLRPVNDFIELGKNAVSAHRSELSLQRLQEEFPKRQNDASFLKIYYTKMIEYGQSPIEGINAWLKVQKEIDEDDEDMMEFLFKYKNYIVAGSKGEAILQANFDEYMDIATKKEEDELERFKVQILQNTRDLAYQTQNPDLWLTFMEGFNKLPEKFKKRGNPVEYKMTYAALLKDDQTFKILTKKYIDSLISQKSITEITETDTKEYERRAKSLENSNSPEVTRILQAYKNGMGAGSIVEDIHQKAQAYLARVDSNSEYKDIENWIAYGDQLGASSYYMDNLRADMYYKRGKVKKAINYKKQALANWPDYDKKRDTRVYELSLMEGTQKIK</sequence>
<organism evidence="3 4">
    <name type="scientific">Imtechella halotolerans K1</name>
    <dbReference type="NCBI Taxonomy" id="946077"/>
    <lineage>
        <taxon>Bacteria</taxon>
        <taxon>Pseudomonadati</taxon>
        <taxon>Bacteroidota</taxon>
        <taxon>Flavobacteriia</taxon>
        <taxon>Flavobacteriales</taxon>
        <taxon>Flavobacteriaceae</taxon>
        <taxon>Imtechella</taxon>
    </lineage>
</organism>
<proteinExistence type="predicted"/>
<evidence type="ECO:0000313" key="4">
    <source>
        <dbReference type="Proteomes" id="UP000005938"/>
    </source>
</evidence>
<comment type="caution">
    <text evidence="3">The sequence shown here is derived from an EMBL/GenBank/DDBJ whole genome shotgun (WGS) entry which is preliminary data.</text>
</comment>
<dbReference type="STRING" id="946077.W5A_09617"/>
<dbReference type="PROSITE" id="PS51352">
    <property type="entry name" value="THIOREDOXIN_2"/>
    <property type="match status" value="1"/>
</dbReference>
<dbReference type="SUPFAM" id="SSF52833">
    <property type="entry name" value="Thioredoxin-like"/>
    <property type="match status" value="1"/>
</dbReference>
<dbReference type="GO" id="GO:0045454">
    <property type="term" value="P:cell redox homeostasis"/>
    <property type="evidence" value="ECO:0007669"/>
    <property type="project" value="TreeGrafter"/>
</dbReference>
<evidence type="ECO:0000259" key="2">
    <source>
        <dbReference type="PROSITE" id="PS51352"/>
    </source>
</evidence>